<dbReference type="NCBIfam" id="TIGR00589">
    <property type="entry name" value="ogt"/>
    <property type="match status" value="1"/>
</dbReference>
<dbReference type="GO" id="GO:0032259">
    <property type="term" value="P:methylation"/>
    <property type="evidence" value="ECO:0007669"/>
    <property type="project" value="UniProtKB-KW"/>
</dbReference>
<sequence length="148" mass="16410">MLIPTPLTPLWLEVSPEGVRLLEPALFPRGREAEGALALRVRERVLAYFAGERPDFLDIPLDYTGLPPVRVALYERVRRIPYGRTESYGALARELGLSPRAVGAGLRVSPFFLLVPAHRVVHADGRLGGFAGQEGLKAWLLRFEGAWP</sequence>
<dbReference type="CDD" id="cd06445">
    <property type="entry name" value="ATase"/>
    <property type="match status" value="1"/>
</dbReference>
<dbReference type="AlphaFoldDB" id="A0A7C5VIK1"/>
<evidence type="ECO:0000313" key="3">
    <source>
        <dbReference type="EMBL" id="HHM67133.1"/>
    </source>
</evidence>
<dbReference type="Gene3D" id="1.10.10.10">
    <property type="entry name" value="Winged helix-like DNA-binding domain superfamily/Winged helix DNA-binding domain"/>
    <property type="match status" value="1"/>
</dbReference>
<keyword evidence="3" id="KW-0808">Transferase</keyword>
<keyword evidence="1" id="KW-0227">DNA damage</keyword>
<protein>
    <submittedName>
        <fullName evidence="3">Methylated-DNA--[protein]-cysteine S-methyltransferase</fullName>
    </submittedName>
</protein>
<dbReference type="SUPFAM" id="SSF46767">
    <property type="entry name" value="Methylated DNA-protein cysteine methyltransferase, C-terminal domain"/>
    <property type="match status" value="1"/>
</dbReference>
<dbReference type="InterPro" id="IPR014048">
    <property type="entry name" value="MethylDNA_cys_MeTrfase_DNA-bd"/>
</dbReference>
<dbReference type="PANTHER" id="PTHR10815:SF13">
    <property type="entry name" value="METHYLATED-DNA--PROTEIN-CYSTEINE METHYLTRANSFERASE"/>
    <property type="match status" value="1"/>
</dbReference>
<comment type="caution">
    <text evidence="3">The sequence shown here is derived from an EMBL/GenBank/DDBJ whole genome shotgun (WGS) entry which is preliminary data.</text>
</comment>
<dbReference type="GO" id="GO:0008168">
    <property type="term" value="F:methyltransferase activity"/>
    <property type="evidence" value="ECO:0007669"/>
    <property type="project" value="UniProtKB-KW"/>
</dbReference>
<evidence type="ECO:0000256" key="1">
    <source>
        <dbReference type="ARBA" id="ARBA00022763"/>
    </source>
</evidence>
<dbReference type="InterPro" id="IPR036217">
    <property type="entry name" value="MethylDNA_cys_MeTrfase_DNAb"/>
</dbReference>
<accession>A0A7C5VIK1</accession>
<dbReference type="GO" id="GO:0006281">
    <property type="term" value="P:DNA repair"/>
    <property type="evidence" value="ECO:0007669"/>
    <property type="project" value="InterPro"/>
</dbReference>
<dbReference type="PANTHER" id="PTHR10815">
    <property type="entry name" value="METHYLATED-DNA--PROTEIN-CYSTEINE METHYLTRANSFERASE"/>
    <property type="match status" value="1"/>
</dbReference>
<gene>
    <name evidence="3" type="ORF">ENM28_00090</name>
</gene>
<organism evidence="3">
    <name type="scientific">Thermus caliditerrae</name>
    <dbReference type="NCBI Taxonomy" id="1330700"/>
    <lineage>
        <taxon>Bacteria</taxon>
        <taxon>Thermotogati</taxon>
        <taxon>Deinococcota</taxon>
        <taxon>Deinococci</taxon>
        <taxon>Thermales</taxon>
        <taxon>Thermaceae</taxon>
        <taxon>Thermus</taxon>
    </lineage>
</organism>
<dbReference type="InterPro" id="IPR036388">
    <property type="entry name" value="WH-like_DNA-bd_sf"/>
</dbReference>
<name>A0A7C5VIK1_9DEIN</name>
<proteinExistence type="predicted"/>
<dbReference type="Pfam" id="PF01035">
    <property type="entry name" value="DNA_binding_1"/>
    <property type="match status" value="1"/>
</dbReference>
<feature type="domain" description="Methylated-DNA-[protein]-cysteine S-methyltransferase DNA binding" evidence="2">
    <location>
        <begin position="71"/>
        <end position="146"/>
    </location>
</feature>
<evidence type="ECO:0000259" key="2">
    <source>
        <dbReference type="Pfam" id="PF01035"/>
    </source>
</evidence>
<dbReference type="EMBL" id="DRXE01000004">
    <property type="protein sequence ID" value="HHM67133.1"/>
    <property type="molecule type" value="Genomic_DNA"/>
</dbReference>
<keyword evidence="3" id="KW-0489">Methyltransferase</keyword>
<reference evidence="3" key="1">
    <citation type="journal article" date="2020" name="mSystems">
        <title>Genome- and Community-Level Interaction Insights into Carbon Utilization and Element Cycling Functions of Hydrothermarchaeota in Hydrothermal Sediment.</title>
        <authorList>
            <person name="Zhou Z."/>
            <person name="Liu Y."/>
            <person name="Xu W."/>
            <person name="Pan J."/>
            <person name="Luo Z.H."/>
            <person name="Li M."/>
        </authorList>
    </citation>
    <scope>NUCLEOTIDE SEQUENCE [LARGE SCALE GENOMIC DNA]</scope>
    <source>
        <strain evidence="3">SpSt-1071</strain>
    </source>
</reference>